<comment type="caution">
    <text evidence="1">The sequence shown here is derived from an EMBL/GenBank/DDBJ whole genome shotgun (WGS) entry which is preliminary data.</text>
</comment>
<dbReference type="AlphaFoldDB" id="A0A9Q1M6A1"/>
<name>A0A9Q1M6A1_9SOLA</name>
<reference evidence="2" key="1">
    <citation type="journal article" date="2023" name="Proc. Natl. Acad. Sci. U.S.A.">
        <title>Genomic and structural basis for evolution of tropane alkaloid biosynthesis.</title>
        <authorList>
            <person name="Wanga Y.-J."/>
            <person name="Taina T."/>
            <person name="Yua J.-Y."/>
            <person name="Lia J."/>
            <person name="Xua B."/>
            <person name="Chenc J."/>
            <person name="D'Auriad J.C."/>
            <person name="Huanga J.-P."/>
            <person name="Huanga S.-X."/>
        </authorList>
    </citation>
    <scope>NUCLEOTIDE SEQUENCE [LARGE SCALE GENOMIC DNA]</scope>
    <source>
        <strain evidence="2">cv. KIB-2019</strain>
    </source>
</reference>
<dbReference type="PANTHER" id="PTHR31579">
    <property type="entry name" value="OS03G0796600 PROTEIN"/>
    <property type="match status" value="1"/>
</dbReference>
<gene>
    <name evidence="1" type="ORF">K7X08_033266</name>
</gene>
<organism evidence="1 2">
    <name type="scientific">Anisodus acutangulus</name>
    <dbReference type="NCBI Taxonomy" id="402998"/>
    <lineage>
        <taxon>Eukaryota</taxon>
        <taxon>Viridiplantae</taxon>
        <taxon>Streptophyta</taxon>
        <taxon>Embryophyta</taxon>
        <taxon>Tracheophyta</taxon>
        <taxon>Spermatophyta</taxon>
        <taxon>Magnoliopsida</taxon>
        <taxon>eudicotyledons</taxon>
        <taxon>Gunneridae</taxon>
        <taxon>Pentapetalae</taxon>
        <taxon>asterids</taxon>
        <taxon>lamiids</taxon>
        <taxon>Solanales</taxon>
        <taxon>Solanaceae</taxon>
        <taxon>Solanoideae</taxon>
        <taxon>Hyoscyameae</taxon>
        <taxon>Anisodus</taxon>
    </lineage>
</organism>
<proteinExistence type="predicted"/>
<dbReference type="EMBL" id="JAJAGQ010000011">
    <property type="protein sequence ID" value="KAJ8549559.1"/>
    <property type="molecule type" value="Genomic_DNA"/>
</dbReference>
<keyword evidence="2" id="KW-1185">Reference proteome</keyword>
<dbReference type="InterPro" id="IPR006502">
    <property type="entry name" value="PDDEXK-like"/>
</dbReference>
<sequence length="344" mass="39788">MARRSLSHRILTWDNRESDISGEPALNNSDTVFSFLDEEGQSLSPESVNDDVYVKNRDQDEDEELNENKENVESNQFWETQHQLLQAVLCRTTPLESQIRSITKETVKEIKQSENSCSCRKMINDGCRNCLMKEVCSRLQNAGFNSAICKSKWRSSPDIPSGEHTFIDVVDNSSLKKGEMRVIIELNFRGEFEIAKASEEYNRLVKCLPEVFVGKIERLLSLIKIMCNAAKKCMKEKKLHMAPWRKQRYMQAKWLKTVERTVANNKLLVSNTAEYTSPLPQRPRASMLTMDLLEFLPNLHCTAVEVAGRDMNWPKREEREKIEKRIEEFVSKKGSLIKKIPFGF</sequence>
<dbReference type="Pfam" id="PF04720">
    <property type="entry name" value="PDDEXK_6"/>
    <property type="match status" value="1"/>
</dbReference>
<dbReference type="Proteomes" id="UP001152561">
    <property type="component" value="Unassembled WGS sequence"/>
</dbReference>
<dbReference type="PANTHER" id="PTHR31579:SF50">
    <property type="match status" value="1"/>
</dbReference>
<protein>
    <submittedName>
        <fullName evidence="1">Uncharacterized protein</fullName>
    </submittedName>
</protein>
<dbReference type="OrthoDB" id="691424at2759"/>
<evidence type="ECO:0000313" key="2">
    <source>
        <dbReference type="Proteomes" id="UP001152561"/>
    </source>
</evidence>
<dbReference type="NCBIfam" id="TIGR01615">
    <property type="entry name" value="A_thal_3542"/>
    <property type="match status" value="1"/>
</dbReference>
<evidence type="ECO:0000313" key="1">
    <source>
        <dbReference type="EMBL" id="KAJ8549559.1"/>
    </source>
</evidence>
<accession>A0A9Q1M6A1</accession>